<dbReference type="OrthoDB" id="3192882at2"/>
<evidence type="ECO:0000313" key="1">
    <source>
        <dbReference type="EMBL" id="BBH50073.1"/>
    </source>
</evidence>
<name>A0A3G9JXG8_9ACTN</name>
<dbReference type="EMBL" id="AP019367">
    <property type="protein sequence ID" value="BBH50073.1"/>
    <property type="molecule type" value="Genomic_DNA"/>
</dbReference>
<reference evidence="2" key="1">
    <citation type="submission" date="2018-11" db="EMBL/GenBank/DDBJ databases">
        <title>Comparative genomics of Parolsenella catena and Libanicoccus massiliensis: Reclassification of Libanicoccus massiliensis as Parolsenella massiliensis comb. nov.</title>
        <authorList>
            <person name="Sakamoto M."/>
            <person name="Ikeyama N."/>
            <person name="Murakami T."/>
            <person name="Mori H."/>
            <person name="Yuki M."/>
            <person name="Ohkuma M."/>
        </authorList>
    </citation>
    <scope>NUCLEOTIDE SEQUENCE [LARGE SCALE GENOMIC DNA]</scope>
    <source>
        <strain evidence="2">JCM 31932</strain>
    </source>
</reference>
<keyword evidence="2" id="KW-1185">Reference proteome</keyword>
<organism evidence="1 2">
    <name type="scientific">Parolsenella catena</name>
    <dbReference type="NCBI Taxonomy" id="2003188"/>
    <lineage>
        <taxon>Bacteria</taxon>
        <taxon>Bacillati</taxon>
        <taxon>Actinomycetota</taxon>
        <taxon>Coriobacteriia</taxon>
        <taxon>Coriobacteriales</taxon>
        <taxon>Atopobiaceae</taxon>
        <taxon>Parolsenella</taxon>
    </lineage>
</organism>
<sequence length="89" mass="10423">MARLVITEGFVDDLSQVWAARVSKRIRESLENLETYSELWSTLLPVRMRKTYGESVRRLTVAPIDAIYEFDRGTDCVYVYALVSCRRMR</sequence>
<proteinExistence type="predicted"/>
<dbReference type="Proteomes" id="UP000273154">
    <property type="component" value="Chromosome"/>
</dbReference>
<gene>
    <name evidence="1" type="ORF">Pcatena_06600</name>
</gene>
<accession>A0A3G9JXG8</accession>
<evidence type="ECO:0000313" key="2">
    <source>
        <dbReference type="Proteomes" id="UP000273154"/>
    </source>
</evidence>
<dbReference type="KEGG" id="pcat:Pcatena_06600"/>
<dbReference type="RefSeq" id="WP_126421615.1">
    <property type="nucleotide sequence ID" value="NZ_AP019367.1"/>
</dbReference>
<evidence type="ECO:0008006" key="3">
    <source>
        <dbReference type="Google" id="ProtNLM"/>
    </source>
</evidence>
<protein>
    <recommendedName>
        <fullName evidence="3">Type II toxin-antitoxin system RelE/ParE family toxin</fullName>
    </recommendedName>
</protein>
<dbReference type="GeneID" id="88848790"/>
<dbReference type="AlphaFoldDB" id="A0A3G9JXG8"/>